<proteinExistence type="predicted"/>
<keyword evidence="1" id="KW-1133">Transmembrane helix</keyword>
<dbReference type="EMBL" id="QAXS01000012">
    <property type="protein sequence ID" value="PTV99115.1"/>
    <property type="molecule type" value="Genomic_DNA"/>
</dbReference>
<sequence>MMNLSGNRGFVLFINLILITLIGLFIPLLIQQQKINYRILQNRITASQNIEAVEAGLQYQLYFLKEEELLLAENLELNSQLKVELLGEEDDNFIYLTASLAGSIPYNAELKLEKESLKIIEKKIYRSE</sequence>
<protein>
    <submittedName>
        <fullName evidence="2">Uncharacterized protein</fullName>
    </submittedName>
</protein>
<accession>A0A2T5RK33</accession>
<dbReference type="Proteomes" id="UP000244089">
    <property type="component" value="Unassembled WGS sequence"/>
</dbReference>
<gene>
    <name evidence="2" type="ORF">C8C76_11250</name>
</gene>
<evidence type="ECO:0000313" key="3">
    <source>
        <dbReference type="Proteomes" id="UP000244089"/>
    </source>
</evidence>
<keyword evidence="1" id="KW-0472">Membrane</keyword>
<evidence type="ECO:0000256" key="1">
    <source>
        <dbReference type="SAM" id="Phobius"/>
    </source>
</evidence>
<dbReference type="RefSeq" id="WP_258222435.1">
    <property type="nucleotide sequence ID" value="NZ_JBQPXQ010000035.1"/>
</dbReference>
<keyword evidence="1" id="KW-0812">Transmembrane</keyword>
<reference evidence="2 3" key="1">
    <citation type="submission" date="2018-04" db="EMBL/GenBank/DDBJ databases">
        <title>Subsurface microbial communities from deep shales in Ohio and West Virginia, USA.</title>
        <authorList>
            <person name="Wrighton K."/>
        </authorList>
    </citation>
    <scope>NUCLEOTIDE SEQUENCE [LARGE SCALE GENOMIC DNA]</scope>
    <source>
        <strain evidence="2 3">WC1</strain>
    </source>
</reference>
<dbReference type="AlphaFoldDB" id="A0A2T5RK33"/>
<comment type="caution">
    <text evidence="2">The sequence shown here is derived from an EMBL/GenBank/DDBJ whole genome shotgun (WGS) entry which is preliminary data.</text>
</comment>
<evidence type="ECO:0000313" key="2">
    <source>
        <dbReference type="EMBL" id="PTV99115.1"/>
    </source>
</evidence>
<feature type="transmembrane region" description="Helical" evidence="1">
    <location>
        <begin position="12"/>
        <end position="30"/>
    </location>
</feature>
<organism evidence="2 3">
    <name type="scientific">Halanaerobium saccharolyticum</name>
    <dbReference type="NCBI Taxonomy" id="43595"/>
    <lineage>
        <taxon>Bacteria</taxon>
        <taxon>Bacillati</taxon>
        <taxon>Bacillota</taxon>
        <taxon>Clostridia</taxon>
        <taxon>Halanaerobiales</taxon>
        <taxon>Halanaerobiaceae</taxon>
        <taxon>Halanaerobium</taxon>
    </lineage>
</organism>
<name>A0A2T5RK33_9FIRM</name>